<evidence type="ECO:0000256" key="2">
    <source>
        <dbReference type="ARBA" id="ARBA00012837"/>
    </source>
</evidence>
<dbReference type="GO" id="GO:0006420">
    <property type="term" value="P:arginyl-tRNA aminoacylation"/>
    <property type="evidence" value="ECO:0007669"/>
    <property type="project" value="InterPro"/>
</dbReference>
<gene>
    <name evidence="11" type="primary">RARS2_2</name>
    <name evidence="11" type="ORF">BGZ70_004761</name>
</gene>
<dbReference type="SUPFAM" id="SSF47323">
    <property type="entry name" value="Anticodon-binding domain of a subclass of class I aminoacyl-tRNA synthetases"/>
    <property type="match status" value="1"/>
</dbReference>
<dbReference type="Gene3D" id="1.10.730.10">
    <property type="entry name" value="Isoleucyl-tRNA Synthetase, Domain 1"/>
    <property type="match status" value="1"/>
</dbReference>
<dbReference type="GO" id="GO:0032543">
    <property type="term" value="P:mitochondrial translation"/>
    <property type="evidence" value="ECO:0007669"/>
    <property type="project" value="TreeGrafter"/>
</dbReference>
<dbReference type="GO" id="GO:0005524">
    <property type="term" value="F:ATP binding"/>
    <property type="evidence" value="ECO:0007669"/>
    <property type="project" value="UniProtKB-KW"/>
</dbReference>
<dbReference type="EC" id="6.1.1.19" evidence="2"/>
<keyword evidence="5" id="KW-0067">ATP-binding</keyword>
<dbReference type="FunFam" id="1.10.730.10:FF:000006">
    <property type="entry name" value="Arginyl-tRNA synthetase 2, mitochondrial"/>
    <property type="match status" value="1"/>
</dbReference>
<feature type="non-terminal residue" evidence="11">
    <location>
        <position position="1"/>
    </location>
</feature>
<dbReference type="OrthoDB" id="68056at2759"/>
<dbReference type="EMBL" id="JAAAHY010000250">
    <property type="protein sequence ID" value="KAF9965484.1"/>
    <property type="molecule type" value="Genomic_DNA"/>
</dbReference>
<evidence type="ECO:0000256" key="3">
    <source>
        <dbReference type="ARBA" id="ARBA00022598"/>
    </source>
</evidence>
<evidence type="ECO:0000256" key="6">
    <source>
        <dbReference type="ARBA" id="ARBA00022917"/>
    </source>
</evidence>
<comment type="similarity">
    <text evidence="1">Belongs to the class-I aminoacyl-tRNA synthetase family.</text>
</comment>
<name>A0A9P6M3Y0_MORAP</name>
<dbReference type="InterPro" id="IPR009080">
    <property type="entry name" value="tRNAsynth_Ia_anticodon-bd"/>
</dbReference>
<feature type="region of interest" description="Disordered" evidence="9">
    <location>
        <begin position="24"/>
        <end position="61"/>
    </location>
</feature>
<comment type="catalytic activity">
    <reaction evidence="8">
        <text>tRNA(Arg) + L-arginine + ATP = L-arginyl-tRNA(Arg) + AMP + diphosphate</text>
        <dbReference type="Rhea" id="RHEA:20301"/>
        <dbReference type="Rhea" id="RHEA-COMP:9658"/>
        <dbReference type="Rhea" id="RHEA-COMP:9673"/>
        <dbReference type="ChEBI" id="CHEBI:30616"/>
        <dbReference type="ChEBI" id="CHEBI:32682"/>
        <dbReference type="ChEBI" id="CHEBI:33019"/>
        <dbReference type="ChEBI" id="CHEBI:78442"/>
        <dbReference type="ChEBI" id="CHEBI:78513"/>
        <dbReference type="ChEBI" id="CHEBI:456215"/>
        <dbReference type="EC" id="6.1.1.19"/>
    </reaction>
</comment>
<evidence type="ECO:0000256" key="4">
    <source>
        <dbReference type="ARBA" id="ARBA00022741"/>
    </source>
</evidence>
<dbReference type="SMART" id="SM00836">
    <property type="entry name" value="DALR_1"/>
    <property type="match status" value="1"/>
</dbReference>
<reference evidence="11" key="1">
    <citation type="journal article" date="2020" name="Fungal Divers.">
        <title>Resolving the Mortierellaceae phylogeny through synthesis of multi-gene phylogenetics and phylogenomics.</title>
        <authorList>
            <person name="Vandepol N."/>
            <person name="Liber J."/>
            <person name="Desiro A."/>
            <person name="Na H."/>
            <person name="Kennedy M."/>
            <person name="Barry K."/>
            <person name="Grigoriev I.V."/>
            <person name="Miller A.N."/>
            <person name="O'Donnell K."/>
            <person name="Stajich J.E."/>
            <person name="Bonito G."/>
        </authorList>
    </citation>
    <scope>NUCLEOTIDE SEQUENCE</scope>
    <source>
        <strain evidence="11">CK1249</strain>
    </source>
</reference>
<evidence type="ECO:0000259" key="10">
    <source>
        <dbReference type="SMART" id="SM00836"/>
    </source>
</evidence>
<evidence type="ECO:0000313" key="11">
    <source>
        <dbReference type="EMBL" id="KAF9965484.1"/>
    </source>
</evidence>
<evidence type="ECO:0000256" key="1">
    <source>
        <dbReference type="ARBA" id="ARBA00005594"/>
    </source>
</evidence>
<dbReference type="GO" id="GO:0005739">
    <property type="term" value="C:mitochondrion"/>
    <property type="evidence" value="ECO:0007669"/>
    <property type="project" value="TreeGrafter"/>
</dbReference>
<feature type="domain" description="DALR anticodon binding" evidence="10">
    <location>
        <begin position="109"/>
        <end position="225"/>
    </location>
</feature>
<accession>A0A9P6M3Y0</accession>
<dbReference type="InterPro" id="IPR001278">
    <property type="entry name" value="Arg-tRNA-ligase"/>
</dbReference>
<dbReference type="GO" id="GO:0004814">
    <property type="term" value="F:arginine-tRNA ligase activity"/>
    <property type="evidence" value="ECO:0007669"/>
    <property type="project" value="UniProtKB-EC"/>
</dbReference>
<organism evidence="11 12">
    <name type="scientific">Mortierella alpina</name>
    <name type="common">Oleaginous fungus</name>
    <name type="synonym">Mortierella renispora</name>
    <dbReference type="NCBI Taxonomy" id="64518"/>
    <lineage>
        <taxon>Eukaryota</taxon>
        <taxon>Fungi</taxon>
        <taxon>Fungi incertae sedis</taxon>
        <taxon>Mucoromycota</taxon>
        <taxon>Mortierellomycotina</taxon>
        <taxon>Mortierellomycetes</taxon>
        <taxon>Mortierellales</taxon>
        <taxon>Mortierellaceae</taxon>
        <taxon>Mortierella</taxon>
    </lineage>
</organism>
<dbReference type="Proteomes" id="UP000738359">
    <property type="component" value="Unassembled WGS sequence"/>
</dbReference>
<evidence type="ECO:0000256" key="7">
    <source>
        <dbReference type="ARBA" id="ARBA00023146"/>
    </source>
</evidence>
<dbReference type="InterPro" id="IPR008909">
    <property type="entry name" value="DALR_anticod-bd"/>
</dbReference>
<keyword evidence="12" id="KW-1185">Reference proteome</keyword>
<evidence type="ECO:0000256" key="5">
    <source>
        <dbReference type="ARBA" id="ARBA00022840"/>
    </source>
</evidence>
<evidence type="ECO:0000313" key="12">
    <source>
        <dbReference type="Proteomes" id="UP000738359"/>
    </source>
</evidence>
<dbReference type="Pfam" id="PF05746">
    <property type="entry name" value="DALR_1"/>
    <property type="match status" value="1"/>
</dbReference>
<sequence length="225" mass="25005">TAKASAPEGEDRGLSIVEVAKARMRDSVVENRGQPQTTRVTNDEEEDDAEDEDSGQDHGPLNEAELSRMAAMLSASALVVASAGGRRLRKLHVDLNRILDGKGNSGVFLQYVLSRLHGIERKSNTRLNPEADLSVLEPYEEALNLALIVAEWHDIVPQLQEQQDPYVLVSYLFNLAAEIGHANRVLRVKDMVSNVAEARWFLFWAAKRVLEQGLELLGLQSVEHM</sequence>
<protein>
    <recommendedName>
        <fullName evidence="2">arginine--tRNA ligase</fullName>
        <ecNumber evidence="2">6.1.1.19</ecNumber>
    </recommendedName>
</protein>
<keyword evidence="6" id="KW-0648">Protein biosynthesis</keyword>
<dbReference type="PANTHER" id="PTHR11956">
    <property type="entry name" value="ARGINYL-TRNA SYNTHETASE"/>
    <property type="match status" value="1"/>
</dbReference>
<keyword evidence="4" id="KW-0547">Nucleotide-binding</keyword>
<evidence type="ECO:0000256" key="9">
    <source>
        <dbReference type="SAM" id="MobiDB-lite"/>
    </source>
</evidence>
<evidence type="ECO:0000256" key="8">
    <source>
        <dbReference type="ARBA" id="ARBA00049339"/>
    </source>
</evidence>
<proteinExistence type="inferred from homology"/>
<dbReference type="AlphaFoldDB" id="A0A9P6M3Y0"/>
<comment type="caution">
    <text evidence="11">The sequence shown here is derived from an EMBL/GenBank/DDBJ whole genome shotgun (WGS) entry which is preliminary data.</text>
</comment>
<keyword evidence="7" id="KW-0030">Aminoacyl-tRNA synthetase</keyword>
<feature type="compositionally biased region" description="Acidic residues" evidence="9">
    <location>
        <begin position="43"/>
        <end position="54"/>
    </location>
</feature>
<keyword evidence="3" id="KW-0436">Ligase</keyword>
<dbReference type="PANTHER" id="PTHR11956:SF11">
    <property type="entry name" value="ARGININE--TRNA LIGASE, MITOCHONDRIAL-RELATED"/>
    <property type="match status" value="1"/>
</dbReference>